<proteinExistence type="predicted"/>
<reference evidence="1 2" key="1">
    <citation type="journal article" date="2023" name="Chemosphere">
        <title>Whole genome analysis of Flavobacterium aziz-sancarii sp. nov., isolated from Ardley Island (Antarctica), revealed a rich resistome and bioremediation potential.</title>
        <authorList>
            <person name="Otur C."/>
            <person name="Okay S."/>
            <person name="Kurt-Kizildogan A."/>
        </authorList>
    </citation>
    <scope>NUCLEOTIDE SEQUENCE [LARGE SCALE GENOMIC DNA]</scope>
    <source>
        <strain evidence="1 2">AC</strain>
    </source>
</reference>
<evidence type="ECO:0000313" key="1">
    <source>
        <dbReference type="EMBL" id="MDA6070874.1"/>
    </source>
</evidence>
<dbReference type="EMBL" id="JAMZNK010000024">
    <property type="protein sequence ID" value="MDA6070874.1"/>
    <property type="molecule type" value="Genomic_DNA"/>
</dbReference>
<evidence type="ECO:0000313" key="2">
    <source>
        <dbReference type="Proteomes" id="UP001212170"/>
    </source>
</evidence>
<name>A0ABT4WE87_9FLAO</name>
<keyword evidence="2" id="KW-1185">Reference proteome</keyword>
<dbReference type="Proteomes" id="UP001212170">
    <property type="component" value="Unassembled WGS sequence"/>
</dbReference>
<comment type="caution">
    <text evidence="1">The sequence shown here is derived from an EMBL/GenBank/DDBJ whole genome shotgun (WGS) entry which is preliminary data.</text>
</comment>
<sequence length="90" mass="10482">MNKITLTFLGLCLTLFTFGQGKNQKKWEKVATEMTKANQGDTISVRSKAILEWSDFKMPPEVNKDLHVYPELTFGCFYQKSKCLDRNYYC</sequence>
<protein>
    <submittedName>
        <fullName evidence="1">Uncharacterized protein</fullName>
    </submittedName>
</protein>
<dbReference type="RefSeq" id="WP_271336685.1">
    <property type="nucleotide sequence ID" value="NZ_JAMZNK010000024.1"/>
</dbReference>
<organism evidence="1 2">
    <name type="scientific">Flavobacterium azizsancarii</name>
    <dbReference type="NCBI Taxonomy" id="2961580"/>
    <lineage>
        <taxon>Bacteria</taxon>
        <taxon>Pseudomonadati</taxon>
        <taxon>Bacteroidota</taxon>
        <taxon>Flavobacteriia</taxon>
        <taxon>Flavobacteriales</taxon>
        <taxon>Flavobacteriaceae</taxon>
        <taxon>Flavobacterium</taxon>
    </lineage>
</organism>
<accession>A0ABT4WE87</accession>
<gene>
    <name evidence="1" type="ORF">NJT12_14755</name>
</gene>